<dbReference type="Gene3D" id="3.40.50.150">
    <property type="entry name" value="Vaccinia Virus protein VP39"/>
    <property type="match status" value="1"/>
</dbReference>
<dbReference type="InterPro" id="IPR029063">
    <property type="entry name" value="SAM-dependent_MTases_sf"/>
</dbReference>
<reference evidence="1 2" key="1">
    <citation type="journal article" date="2016" name="Mol. Biol. Evol.">
        <title>Comparative Genomics of Early-Diverging Mushroom-Forming Fungi Provides Insights into the Origins of Lignocellulose Decay Capabilities.</title>
        <authorList>
            <person name="Nagy L.G."/>
            <person name="Riley R."/>
            <person name="Tritt A."/>
            <person name="Adam C."/>
            <person name="Daum C."/>
            <person name="Floudas D."/>
            <person name="Sun H."/>
            <person name="Yadav J.S."/>
            <person name="Pangilinan J."/>
            <person name="Larsson K.H."/>
            <person name="Matsuura K."/>
            <person name="Barry K."/>
            <person name="Labutti K."/>
            <person name="Kuo R."/>
            <person name="Ohm R.A."/>
            <person name="Bhattacharya S.S."/>
            <person name="Shirouzu T."/>
            <person name="Yoshinaga Y."/>
            <person name="Martin F.M."/>
            <person name="Grigoriev I.V."/>
            <person name="Hibbett D.S."/>
        </authorList>
    </citation>
    <scope>NUCLEOTIDE SEQUENCE [LARGE SCALE GENOMIC DNA]</scope>
    <source>
        <strain evidence="1 2">HHB14362 ss-1</strain>
    </source>
</reference>
<sequence>MSSTTIPGSAASEGSLYVIPATDPEKKRLVTQYALKKRIYGWTSAVPRSVNVSSLSNVLDVAAGTCVWTIDFTNIPEVRARLKVNDHHNTTHTNPVRLYACDIETKFFPDKNLIDQLGITTFQHDVTKPFPADMLGKFDIVQISFLLLCLTEQGWTNALANCRQVLKPDGILMLNEADPVLYSTDFPPPPEDAPSHDLTASLSIQGWLGNANRIYAAFSVENGFIPDLTFRLPGMLAAAGFSIIDTHRAAAPSGKLCRTIAGGDLAEFEEFSVENLEFIFEHFAAVLMAKGKLQTPDGKKVTTQEALDAMVAEVKEGIRSEGALSLGRYIVARKDGE</sequence>
<dbReference type="SUPFAM" id="SSF53335">
    <property type="entry name" value="S-adenosyl-L-methionine-dependent methyltransferases"/>
    <property type="match status" value="1"/>
</dbReference>
<evidence type="ECO:0008006" key="3">
    <source>
        <dbReference type="Google" id="ProtNLM"/>
    </source>
</evidence>
<organism evidence="1 2">
    <name type="scientific">Neolentinus lepideus HHB14362 ss-1</name>
    <dbReference type="NCBI Taxonomy" id="1314782"/>
    <lineage>
        <taxon>Eukaryota</taxon>
        <taxon>Fungi</taxon>
        <taxon>Dikarya</taxon>
        <taxon>Basidiomycota</taxon>
        <taxon>Agaricomycotina</taxon>
        <taxon>Agaricomycetes</taxon>
        <taxon>Gloeophyllales</taxon>
        <taxon>Gloeophyllaceae</taxon>
        <taxon>Neolentinus</taxon>
    </lineage>
</organism>
<keyword evidence="2" id="KW-1185">Reference proteome</keyword>
<protein>
    <recommendedName>
        <fullName evidence="3">Methyltransferase domain-containing protein</fullName>
    </recommendedName>
</protein>
<proteinExistence type="predicted"/>
<dbReference type="Proteomes" id="UP000076761">
    <property type="component" value="Unassembled WGS sequence"/>
</dbReference>
<accession>A0A165Q4R4</accession>
<dbReference type="Pfam" id="PF01209">
    <property type="entry name" value="Ubie_methyltran"/>
    <property type="match status" value="1"/>
</dbReference>
<dbReference type="OrthoDB" id="184880at2759"/>
<dbReference type="EMBL" id="KV425601">
    <property type="protein sequence ID" value="KZT21920.1"/>
    <property type="molecule type" value="Genomic_DNA"/>
</dbReference>
<name>A0A165Q4R4_9AGAM</name>
<gene>
    <name evidence="1" type="ORF">NEOLEDRAFT_1098552</name>
</gene>
<evidence type="ECO:0000313" key="2">
    <source>
        <dbReference type="Proteomes" id="UP000076761"/>
    </source>
</evidence>
<dbReference type="STRING" id="1314782.A0A165Q4R4"/>
<dbReference type="AlphaFoldDB" id="A0A165Q4R4"/>
<evidence type="ECO:0000313" key="1">
    <source>
        <dbReference type="EMBL" id="KZT21920.1"/>
    </source>
</evidence>
<dbReference type="InParanoid" id="A0A165Q4R4"/>